<keyword evidence="3" id="KW-0460">Magnesium</keyword>
<evidence type="ECO:0000259" key="4">
    <source>
        <dbReference type="PROSITE" id="PS51462"/>
    </source>
</evidence>
<dbReference type="Proteomes" id="UP001501442">
    <property type="component" value="Unassembled WGS sequence"/>
</dbReference>
<reference evidence="6" key="1">
    <citation type="journal article" date="2019" name="Int. J. Syst. Evol. Microbiol.">
        <title>The Global Catalogue of Microorganisms (GCM) 10K type strain sequencing project: providing services to taxonomists for standard genome sequencing and annotation.</title>
        <authorList>
            <consortium name="The Broad Institute Genomics Platform"/>
            <consortium name="The Broad Institute Genome Sequencing Center for Infectious Disease"/>
            <person name="Wu L."/>
            <person name="Ma J."/>
        </authorList>
    </citation>
    <scope>NUCLEOTIDE SEQUENCE [LARGE SCALE GENOMIC DNA]</scope>
    <source>
        <strain evidence="6">JCM 17939</strain>
    </source>
</reference>
<dbReference type="InterPro" id="IPR000086">
    <property type="entry name" value="NUDIX_hydrolase_dom"/>
</dbReference>
<name>A0ABP8UIU0_9ACTN</name>
<evidence type="ECO:0000313" key="5">
    <source>
        <dbReference type="EMBL" id="GAA4631577.1"/>
    </source>
</evidence>
<organism evidence="5 6">
    <name type="scientific">Actinoallomurus vinaceus</name>
    <dbReference type="NCBI Taxonomy" id="1080074"/>
    <lineage>
        <taxon>Bacteria</taxon>
        <taxon>Bacillati</taxon>
        <taxon>Actinomycetota</taxon>
        <taxon>Actinomycetes</taxon>
        <taxon>Streptosporangiales</taxon>
        <taxon>Thermomonosporaceae</taxon>
        <taxon>Actinoallomurus</taxon>
    </lineage>
</organism>
<evidence type="ECO:0000256" key="2">
    <source>
        <dbReference type="ARBA" id="ARBA00022801"/>
    </source>
</evidence>
<dbReference type="EMBL" id="BAABHK010000009">
    <property type="protein sequence ID" value="GAA4631577.1"/>
    <property type="molecule type" value="Genomic_DNA"/>
</dbReference>
<keyword evidence="6" id="KW-1185">Reference proteome</keyword>
<accession>A0ABP8UIU0</accession>
<gene>
    <name evidence="5" type="ORF">GCM10023196_061550</name>
</gene>
<evidence type="ECO:0000256" key="3">
    <source>
        <dbReference type="ARBA" id="ARBA00022842"/>
    </source>
</evidence>
<keyword evidence="2 5" id="KW-0378">Hydrolase</keyword>
<proteinExistence type="predicted"/>
<dbReference type="GO" id="GO:0016787">
    <property type="term" value="F:hydrolase activity"/>
    <property type="evidence" value="ECO:0007669"/>
    <property type="project" value="UniProtKB-KW"/>
</dbReference>
<dbReference type="CDD" id="cd18876">
    <property type="entry name" value="NUDIX_Hydrolase"/>
    <property type="match status" value="1"/>
</dbReference>
<comment type="caution">
    <text evidence="5">The sequence shown here is derived from an EMBL/GenBank/DDBJ whole genome shotgun (WGS) entry which is preliminary data.</text>
</comment>
<protein>
    <submittedName>
        <fullName evidence="5">NUDIX hydrolase</fullName>
    </submittedName>
</protein>
<dbReference type="PROSITE" id="PS51462">
    <property type="entry name" value="NUDIX"/>
    <property type="match status" value="1"/>
</dbReference>
<evidence type="ECO:0000256" key="1">
    <source>
        <dbReference type="ARBA" id="ARBA00001946"/>
    </source>
</evidence>
<dbReference type="PANTHER" id="PTHR43046">
    <property type="entry name" value="GDP-MANNOSE MANNOSYL HYDROLASE"/>
    <property type="match status" value="1"/>
</dbReference>
<dbReference type="Pfam" id="PF00293">
    <property type="entry name" value="NUDIX"/>
    <property type="match status" value="1"/>
</dbReference>
<sequence>MTWPERGVAAILAGSGIRPGREAVSVGWVTQREWLSAEDWYASLPSVYVAAGGLITDPAGRILLVKPNYRPYWGFPGGVVEADEAPHKGCEREVLEEVGLSLVAGRLLVADWVPTDDERPRSSVYFMFDCGVYEGDPPIRLQEEELDDYAFVTVEEGVGMLNAAFAGRLPAALHALRTGETQYLPVTRPSDAEIAP</sequence>
<comment type="cofactor">
    <cofactor evidence="1">
        <name>Mg(2+)</name>
        <dbReference type="ChEBI" id="CHEBI:18420"/>
    </cofactor>
</comment>
<feature type="domain" description="Nudix hydrolase" evidence="4">
    <location>
        <begin position="46"/>
        <end position="175"/>
    </location>
</feature>
<dbReference type="InterPro" id="IPR015797">
    <property type="entry name" value="NUDIX_hydrolase-like_dom_sf"/>
</dbReference>
<dbReference type="PANTHER" id="PTHR43046:SF12">
    <property type="entry name" value="GDP-MANNOSE MANNOSYL HYDROLASE"/>
    <property type="match status" value="1"/>
</dbReference>
<dbReference type="SUPFAM" id="SSF55811">
    <property type="entry name" value="Nudix"/>
    <property type="match status" value="1"/>
</dbReference>
<dbReference type="Gene3D" id="3.90.79.10">
    <property type="entry name" value="Nucleoside Triphosphate Pyrophosphohydrolase"/>
    <property type="match status" value="1"/>
</dbReference>
<dbReference type="InterPro" id="IPR020084">
    <property type="entry name" value="NUDIX_hydrolase_CS"/>
</dbReference>
<dbReference type="PROSITE" id="PS00893">
    <property type="entry name" value="NUDIX_BOX"/>
    <property type="match status" value="1"/>
</dbReference>
<evidence type="ECO:0000313" key="6">
    <source>
        <dbReference type="Proteomes" id="UP001501442"/>
    </source>
</evidence>